<evidence type="ECO:0000256" key="1">
    <source>
        <dbReference type="ARBA" id="ARBA00023013"/>
    </source>
</evidence>
<accession>A0AAV5MM70</accession>
<name>A0AAV5MM70_9ROSI</name>
<comment type="caution">
    <text evidence="4">The sequence shown here is derived from an EMBL/GenBank/DDBJ whole genome shotgun (WGS) entry which is preliminary data.</text>
</comment>
<keyword evidence="5" id="KW-1185">Reference proteome</keyword>
<dbReference type="PANTHER" id="PTHR33142:SF28">
    <property type="entry name" value="CYCLIN-DEPENDENT PROTEIN KINASE INHIBITOR SMR13"/>
    <property type="match status" value="1"/>
</dbReference>
<dbReference type="GO" id="GO:0032875">
    <property type="term" value="P:regulation of DNA endoreduplication"/>
    <property type="evidence" value="ECO:0007669"/>
    <property type="project" value="InterPro"/>
</dbReference>
<dbReference type="EMBL" id="BPVZ01000422">
    <property type="protein sequence ID" value="GKV51016.1"/>
    <property type="molecule type" value="Genomic_DNA"/>
</dbReference>
<organism evidence="4 5">
    <name type="scientific">Rubroshorea leprosula</name>
    <dbReference type="NCBI Taxonomy" id="152421"/>
    <lineage>
        <taxon>Eukaryota</taxon>
        <taxon>Viridiplantae</taxon>
        <taxon>Streptophyta</taxon>
        <taxon>Embryophyta</taxon>
        <taxon>Tracheophyta</taxon>
        <taxon>Spermatophyta</taxon>
        <taxon>Magnoliopsida</taxon>
        <taxon>eudicotyledons</taxon>
        <taxon>Gunneridae</taxon>
        <taxon>Pentapetalae</taxon>
        <taxon>rosids</taxon>
        <taxon>malvids</taxon>
        <taxon>Malvales</taxon>
        <taxon>Dipterocarpaceae</taxon>
        <taxon>Rubroshorea</taxon>
    </lineage>
</organism>
<dbReference type="PANTHER" id="PTHR33142">
    <property type="entry name" value="CYCLIN-DEPENDENT PROTEIN KINASE INHIBITOR SMR13"/>
    <property type="match status" value="1"/>
</dbReference>
<keyword evidence="2" id="KW-0131">Cell cycle</keyword>
<evidence type="ECO:0000256" key="3">
    <source>
        <dbReference type="SAM" id="MobiDB-lite"/>
    </source>
</evidence>
<keyword evidence="1" id="KW-0649">Protein kinase inhibitor</keyword>
<sequence>MGLPGHVNGGSKLKEDNAGEESSVAGDCSTPKGQKFRVPEMLSCPPAPMKPQFCSNRKKSSQIAFYAPPEIELFFYSAFRNHFT</sequence>
<evidence type="ECO:0000256" key="2">
    <source>
        <dbReference type="ARBA" id="ARBA00023306"/>
    </source>
</evidence>
<dbReference type="AlphaFoldDB" id="A0AAV5MM70"/>
<dbReference type="InterPro" id="IPR040389">
    <property type="entry name" value="SMR"/>
</dbReference>
<dbReference type="GO" id="GO:0005634">
    <property type="term" value="C:nucleus"/>
    <property type="evidence" value="ECO:0007669"/>
    <property type="project" value="TreeGrafter"/>
</dbReference>
<reference evidence="4 5" key="1">
    <citation type="journal article" date="2021" name="Commun. Biol.">
        <title>The genome of Shorea leprosula (Dipterocarpaceae) highlights the ecological relevance of drought in aseasonal tropical rainforests.</title>
        <authorList>
            <person name="Ng K.K.S."/>
            <person name="Kobayashi M.J."/>
            <person name="Fawcett J.A."/>
            <person name="Hatakeyama M."/>
            <person name="Paape T."/>
            <person name="Ng C.H."/>
            <person name="Ang C.C."/>
            <person name="Tnah L.H."/>
            <person name="Lee C.T."/>
            <person name="Nishiyama T."/>
            <person name="Sese J."/>
            <person name="O'Brien M.J."/>
            <person name="Copetti D."/>
            <person name="Mohd Noor M.I."/>
            <person name="Ong R.C."/>
            <person name="Putra M."/>
            <person name="Sireger I.Z."/>
            <person name="Indrioko S."/>
            <person name="Kosugi Y."/>
            <person name="Izuno A."/>
            <person name="Isagi Y."/>
            <person name="Lee S.L."/>
            <person name="Shimizu K.K."/>
        </authorList>
    </citation>
    <scope>NUCLEOTIDE SEQUENCE [LARGE SCALE GENOMIC DNA]</scope>
    <source>
        <strain evidence="4">214</strain>
    </source>
</reference>
<dbReference type="Proteomes" id="UP001054252">
    <property type="component" value="Unassembled WGS sequence"/>
</dbReference>
<gene>
    <name evidence="4" type="ORF">SLEP1_g57693</name>
</gene>
<evidence type="ECO:0000313" key="5">
    <source>
        <dbReference type="Proteomes" id="UP001054252"/>
    </source>
</evidence>
<evidence type="ECO:0000313" key="4">
    <source>
        <dbReference type="EMBL" id="GKV51016.1"/>
    </source>
</evidence>
<protein>
    <submittedName>
        <fullName evidence="4">Uncharacterized protein</fullName>
    </submittedName>
</protein>
<proteinExistence type="predicted"/>
<feature type="region of interest" description="Disordered" evidence="3">
    <location>
        <begin position="1"/>
        <end position="32"/>
    </location>
</feature>
<dbReference type="GO" id="GO:0004860">
    <property type="term" value="F:protein kinase inhibitor activity"/>
    <property type="evidence" value="ECO:0007669"/>
    <property type="project" value="UniProtKB-KW"/>
</dbReference>